<sequence>MSNSFWVHFLSEEITELNVLRNAREILPTDFTGFERFRRAIDDLFILIQSHTSTINRVQLLYEDDETNLLKNFFERIRALMYSQLPINYKTIIYNFYRTGLRIMYFKANMNYFDVTLDQCSGCNYEKTYCNCENTLQAFCKTNMQLSHIGIMETLAEDVVIELVYSIIENEVAVRVTDNFGDSLLPLLYHWLCNILFDWIKKILDPGCCPTYGQCKLNAILNKLKYSLYKSFTKIRFNQIYDIIIRFPYSEPAVDDLTVSLGNSDLNPELRILLQNNLKSKLLQPNMSTVDVLYVYTSAIRVLRKIDPSGILLAEVAQLIQDFLNIITHITLIVVIALDVQTYKL</sequence>
<organism evidence="2 3">
    <name type="scientific">Sipha flava</name>
    <name type="common">yellow sugarcane aphid</name>
    <dbReference type="NCBI Taxonomy" id="143950"/>
    <lineage>
        <taxon>Eukaryota</taxon>
        <taxon>Metazoa</taxon>
        <taxon>Ecdysozoa</taxon>
        <taxon>Arthropoda</taxon>
        <taxon>Hexapoda</taxon>
        <taxon>Insecta</taxon>
        <taxon>Pterygota</taxon>
        <taxon>Neoptera</taxon>
        <taxon>Paraneoptera</taxon>
        <taxon>Hemiptera</taxon>
        <taxon>Sternorrhyncha</taxon>
        <taxon>Aphidomorpha</taxon>
        <taxon>Aphidoidea</taxon>
        <taxon>Aphididae</taxon>
        <taxon>Sipha</taxon>
    </lineage>
</organism>
<dbReference type="PANTHER" id="PTHR45957">
    <property type="entry name" value="ANAPHASE-PROMOTING COMPLEX SUBUNIT 2"/>
    <property type="match status" value="1"/>
</dbReference>
<gene>
    <name evidence="3" type="primary">LOC112689849</name>
</gene>
<dbReference type="GO" id="GO:0005680">
    <property type="term" value="C:anaphase-promoting complex"/>
    <property type="evidence" value="ECO:0007669"/>
    <property type="project" value="TreeGrafter"/>
</dbReference>
<dbReference type="RefSeq" id="XP_025419506.1">
    <property type="nucleotide sequence ID" value="XM_025563721.1"/>
</dbReference>
<dbReference type="InterPro" id="IPR057975">
    <property type="entry name" value="TPR_ANAPC2"/>
</dbReference>
<feature type="domain" description="Anaphase-promoting complex subunit 2 TPR repeats" evidence="1">
    <location>
        <begin position="220"/>
        <end position="325"/>
    </location>
</feature>
<dbReference type="PANTHER" id="PTHR45957:SF1">
    <property type="entry name" value="ANAPHASE-PROMOTING COMPLEX SUBUNIT 2"/>
    <property type="match status" value="1"/>
</dbReference>
<reference evidence="3" key="1">
    <citation type="submission" date="2025-08" db="UniProtKB">
        <authorList>
            <consortium name="RefSeq"/>
        </authorList>
    </citation>
    <scope>IDENTIFICATION</scope>
    <source>
        <tissue evidence="3">Whole body</tissue>
    </source>
</reference>
<evidence type="ECO:0000313" key="3">
    <source>
        <dbReference type="RefSeq" id="XP_025419506.1"/>
    </source>
</evidence>
<proteinExistence type="predicted"/>
<dbReference type="Pfam" id="PF25773">
    <property type="entry name" value="TPR_ANAPC2"/>
    <property type="match status" value="1"/>
</dbReference>
<keyword evidence="2" id="KW-1185">Reference proteome</keyword>
<dbReference type="AlphaFoldDB" id="A0A8B8GA65"/>
<accession>A0A8B8GA65</accession>
<dbReference type="GO" id="GO:0007091">
    <property type="term" value="P:metaphase/anaphase transition of mitotic cell cycle"/>
    <property type="evidence" value="ECO:0007669"/>
    <property type="project" value="TreeGrafter"/>
</dbReference>
<dbReference type="OrthoDB" id="5581181at2759"/>
<protein>
    <submittedName>
        <fullName evidence="3">Anaphase-promoting complex subunit 2-like</fullName>
    </submittedName>
</protein>
<evidence type="ECO:0000313" key="2">
    <source>
        <dbReference type="Proteomes" id="UP000694846"/>
    </source>
</evidence>
<evidence type="ECO:0000259" key="1">
    <source>
        <dbReference type="Pfam" id="PF25773"/>
    </source>
</evidence>
<name>A0A8B8GA65_9HEMI</name>
<dbReference type="GeneID" id="112689849"/>
<dbReference type="GO" id="GO:0070979">
    <property type="term" value="P:protein K11-linked ubiquitination"/>
    <property type="evidence" value="ECO:0007669"/>
    <property type="project" value="TreeGrafter"/>
</dbReference>
<dbReference type="InterPro" id="IPR044554">
    <property type="entry name" value="ANAPC2"/>
</dbReference>
<dbReference type="Proteomes" id="UP000694846">
    <property type="component" value="Unplaced"/>
</dbReference>